<keyword evidence="6" id="KW-0378">Hydrolase</keyword>
<evidence type="ECO:0000256" key="2">
    <source>
        <dbReference type="ARBA" id="ARBA00005634"/>
    </source>
</evidence>
<dbReference type="Pfam" id="PF04389">
    <property type="entry name" value="Peptidase_M28"/>
    <property type="match status" value="1"/>
</dbReference>
<protein>
    <submittedName>
        <fullName evidence="6">Probable leucine aminopeptidase 2</fullName>
    </submittedName>
</protein>
<dbReference type="PANTHER" id="PTHR12147:SF26">
    <property type="entry name" value="PEPTIDASE M28 DOMAIN-CONTAINING PROTEIN"/>
    <property type="match status" value="1"/>
</dbReference>
<keyword evidence="6" id="KW-0645">Protease</keyword>
<dbReference type="PANTHER" id="PTHR12147">
    <property type="entry name" value="METALLOPEPTIDASE M28 FAMILY MEMBER"/>
    <property type="match status" value="1"/>
</dbReference>
<dbReference type="GO" id="GO:0006508">
    <property type="term" value="P:proteolysis"/>
    <property type="evidence" value="ECO:0007669"/>
    <property type="project" value="InterPro"/>
</dbReference>
<feature type="region of interest" description="Disordered" evidence="3">
    <location>
        <begin position="1"/>
        <end position="42"/>
    </location>
</feature>
<comment type="similarity">
    <text evidence="2">Belongs to the peptidase M28 family. M28B subfamily.</text>
</comment>
<gene>
    <name evidence="6" type="ORF">SEMRO_915_G219710.1</name>
</gene>
<feature type="domain" description="Peptidase M28" evidence="5">
    <location>
        <begin position="261"/>
        <end position="472"/>
    </location>
</feature>
<evidence type="ECO:0000313" key="6">
    <source>
        <dbReference type="EMBL" id="CAB9518214.1"/>
    </source>
</evidence>
<reference evidence="6" key="1">
    <citation type="submission" date="2020-06" db="EMBL/GenBank/DDBJ databases">
        <authorList>
            <consortium name="Plant Systems Biology data submission"/>
        </authorList>
    </citation>
    <scope>NUCLEOTIDE SEQUENCE</scope>
    <source>
        <strain evidence="6">D6</strain>
    </source>
</reference>
<sequence>MRVKGGVPREVKNTQREAQAKSSDNGGAQEDSADGNALQNIQEYSTDETDEMEEALMESSSLRDAVSADGVFVHLEALQAVSDANGDSRASGTSAYDASVDYVVRTLQEAGYDPEVQLVSFMLHTVLGPSELAVEGGTIFLEDELVETGFTVVGNSGSGSSTAVGQSVEGGCDQSYFSDFVAGNIALVNDGPCERTDAVFNAQDAGASGVIFYELPDYVTLEPEGVDVPVMHVFIADVGELSGETFSMIANKTIVPVTEANVIVDAGNIGGEQIVMAGAHLDSVPGSPGINDDGTGCSALLEIAIQMANLGVTTKQTVRLAWFAAEEVAVIGSADYLTGLPDEEVARIAAYLNFDMMGSPNYIRAVVAANLNITGEDAIAQIFYDYFDSQNLPHVTLTMPSDAASDANPFQAIDIPTGSIFTGHEFPKTEAWAELFGGTVGEHCDPCYHQACDTVDKINKEILEEMSDAASHAILTLANMEDPQATLAS</sequence>
<keyword evidence="7" id="KW-1185">Reference proteome</keyword>
<dbReference type="OrthoDB" id="10013407at2759"/>
<dbReference type="Gene3D" id="3.50.30.30">
    <property type="match status" value="1"/>
</dbReference>
<evidence type="ECO:0000259" key="5">
    <source>
        <dbReference type="Pfam" id="PF04389"/>
    </source>
</evidence>
<accession>A0A9N8EDF4</accession>
<comment type="cofactor">
    <cofactor evidence="1">
        <name>Zn(2+)</name>
        <dbReference type="ChEBI" id="CHEBI:29105"/>
    </cofactor>
</comment>
<comment type="caution">
    <text evidence="6">The sequence shown here is derived from an EMBL/GenBank/DDBJ whole genome shotgun (WGS) entry which is preliminary data.</text>
</comment>
<dbReference type="InterPro" id="IPR007484">
    <property type="entry name" value="Peptidase_M28"/>
</dbReference>
<dbReference type="InterPro" id="IPR046450">
    <property type="entry name" value="PA_dom_sf"/>
</dbReference>
<dbReference type="Proteomes" id="UP001153069">
    <property type="component" value="Unassembled WGS sequence"/>
</dbReference>
<feature type="compositionally biased region" description="Basic and acidic residues" evidence="3">
    <location>
        <begin position="7"/>
        <end position="19"/>
    </location>
</feature>
<evidence type="ECO:0000313" key="7">
    <source>
        <dbReference type="Proteomes" id="UP001153069"/>
    </source>
</evidence>
<dbReference type="SUPFAM" id="SSF53187">
    <property type="entry name" value="Zn-dependent exopeptidases"/>
    <property type="match status" value="1"/>
</dbReference>
<evidence type="ECO:0000256" key="1">
    <source>
        <dbReference type="ARBA" id="ARBA00001947"/>
    </source>
</evidence>
<dbReference type="Gene3D" id="3.40.630.10">
    <property type="entry name" value="Zn peptidases"/>
    <property type="match status" value="1"/>
</dbReference>
<dbReference type="Pfam" id="PF02225">
    <property type="entry name" value="PA"/>
    <property type="match status" value="1"/>
</dbReference>
<dbReference type="EMBL" id="CAICTM010000913">
    <property type="protein sequence ID" value="CAB9518214.1"/>
    <property type="molecule type" value="Genomic_DNA"/>
</dbReference>
<dbReference type="InterPro" id="IPR045175">
    <property type="entry name" value="M28_fam"/>
</dbReference>
<keyword evidence="6" id="KW-0031">Aminopeptidase</keyword>
<name>A0A9N8EDF4_9STRA</name>
<feature type="domain" description="PA" evidence="4">
    <location>
        <begin position="169"/>
        <end position="237"/>
    </location>
</feature>
<dbReference type="AlphaFoldDB" id="A0A9N8EDF4"/>
<dbReference type="GO" id="GO:0008235">
    <property type="term" value="F:metalloexopeptidase activity"/>
    <property type="evidence" value="ECO:0007669"/>
    <property type="project" value="InterPro"/>
</dbReference>
<evidence type="ECO:0000259" key="4">
    <source>
        <dbReference type="Pfam" id="PF02225"/>
    </source>
</evidence>
<evidence type="ECO:0000256" key="3">
    <source>
        <dbReference type="SAM" id="MobiDB-lite"/>
    </source>
</evidence>
<organism evidence="6 7">
    <name type="scientific">Seminavis robusta</name>
    <dbReference type="NCBI Taxonomy" id="568900"/>
    <lineage>
        <taxon>Eukaryota</taxon>
        <taxon>Sar</taxon>
        <taxon>Stramenopiles</taxon>
        <taxon>Ochrophyta</taxon>
        <taxon>Bacillariophyta</taxon>
        <taxon>Bacillariophyceae</taxon>
        <taxon>Bacillariophycidae</taxon>
        <taxon>Naviculales</taxon>
        <taxon>Naviculaceae</taxon>
        <taxon>Seminavis</taxon>
    </lineage>
</organism>
<dbReference type="GO" id="GO:0004177">
    <property type="term" value="F:aminopeptidase activity"/>
    <property type="evidence" value="ECO:0007669"/>
    <property type="project" value="UniProtKB-KW"/>
</dbReference>
<proteinExistence type="inferred from homology"/>
<dbReference type="InterPro" id="IPR003137">
    <property type="entry name" value="PA_domain"/>
</dbReference>
<dbReference type="SUPFAM" id="SSF52025">
    <property type="entry name" value="PA domain"/>
    <property type="match status" value="1"/>
</dbReference>